<protein>
    <submittedName>
        <fullName evidence="2">Uncharacterized protein</fullName>
    </submittedName>
</protein>
<proteinExistence type="predicted"/>
<reference evidence="2 3" key="1">
    <citation type="submission" date="2017-11" db="EMBL/GenBank/DDBJ databases">
        <title>The genome of Rhizophagus clarus HR1 reveals common genetic basis of auxotrophy among arbuscular mycorrhizal fungi.</title>
        <authorList>
            <person name="Kobayashi Y."/>
        </authorList>
    </citation>
    <scope>NUCLEOTIDE SEQUENCE [LARGE SCALE GENOMIC DNA]</scope>
    <source>
        <strain evidence="2 3">HR1</strain>
    </source>
</reference>
<name>A0A2Z6RPK4_9GLOM</name>
<organism evidence="2 3">
    <name type="scientific">Rhizophagus clarus</name>
    <dbReference type="NCBI Taxonomy" id="94130"/>
    <lineage>
        <taxon>Eukaryota</taxon>
        <taxon>Fungi</taxon>
        <taxon>Fungi incertae sedis</taxon>
        <taxon>Mucoromycota</taxon>
        <taxon>Glomeromycotina</taxon>
        <taxon>Glomeromycetes</taxon>
        <taxon>Glomerales</taxon>
        <taxon>Glomeraceae</taxon>
        <taxon>Rhizophagus</taxon>
    </lineage>
</organism>
<evidence type="ECO:0000313" key="3">
    <source>
        <dbReference type="Proteomes" id="UP000247702"/>
    </source>
</evidence>
<evidence type="ECO:0000313" key="2">
    <source>
        <dbReference type="EMBL" id="GBB94176.1"/>
    </source>
</evidence>
<dbReference type="AlphaFoldDB" id="A0A2Z6RPK4"/>
<dbReference type="Proteomes" id="UP000247702">
    <property type="component" value="Unassembled WGS sequence"/>
</dbReference>
<keyword evidence="1" id="KW-0812">Transmembrane</keyword>
<gene>
    <name evidence="2" type="ORF">RclHR1_02300017</name>
</gene>
<keyword evidence="1" id="KW-0472">Membrane</keyword>
<dbReference type="EMBL" id="BEXD01001447">
    <property type="protein sequence ID" value="GBB94176.1"/>
    <property type="molecule type" value="Genomic_DNA"/>
</dbReference>
<keyword evidence="3" id="KW-1185">Reference proteome</keyword>
<accession>A0A2Z6RPK4</accession>
<sequence>MSMTRYDHLIGRFTRCRIMFHTVPLSRHLFFGSFIESQQQLSPPPFLFFGESIPKYLMILYIFNSSLRSHLLLCHPFFDQQQSKILCSFSSSLSFFFGESTLQDFLWTLYLLIPIDLSSILYFWKGFRVPIGQYHIYLMIPPFSKAKCCFKNI</sequence>
<evidence type="ECO:0000256" key="1">
    <source>
        <dbReference type="SAM" id="Phobius"/>
    </source>
</evidence>
<keyword evidence="1" id="KW-1133">Transmembrane helix</keyword>
<comment type="caution">
    <text evidence="2">The sequence shown here is derived from an EMBL/GenBank/DDBJ whole genome shotgun (WGS) entry which is preliminary data.</text>
</comment>
<feature type="transmembrane region" description="Helical" evidence="1">
    <location>
        <begin position="105"/>
        <end position="124"/>
    </location>
</feature>